<dbReference type="Proteomes" id="UP001056201">
    <property type="component" value="Chromosome 1"/>
</dbReference>
<evidence type="ECO:0000313" key="2">
    <source>
        <dbReference type="Proteomes" id="UP001056201"/>
    </source>
</evidence>
<dbReference type="Pfam" id="PF11902">
    <property type="entry name" value="DUF3422"/>
    <property type="match status" value="1"/>
</dbReference>
<reference evidence="1" key="1">
    <citation type="submission" date="2022-05" db="EMBL/GenBank/DDBJ databases">
        <title>An RpoN-dependent PEP-CTERM gene is involved in floc formation of an Aquincola tertiaricarbonis strain.</title>
        <authorList>
            <person name="Qiu D."/>
            <person name="Xia M."/>
        </authorList>
    </citation>
    <scope>NUCLEOTIDE SEQUENCE</scope>
    <source>
        <strain evidence="1">RN12</strain>
    </source>
</reference>
<name>A0ABY4S2D9_AQUTE</name>
<protein>
    <submittedName>
        <fullName evidence="1">DUF3422 domain-containing protein</fullName>
    </submittedName>
</protein>
<dbReference type="InterPro" id="IPR021830">
    <property type="entry name" value="DUF3422"/>
</dbReference>
<evidence type="ECO:0000313" key="1">
    <source>
        <dbReference type="EMBL" id="URI06360.1"/>
    </source>
</evidence>
<sequence>MLHNEVHARPSARIRLPALVFTIAVLNQGVSREDEWIHLRRLPGQEGLRLEDLAGNFLRLRFSDHTLKWERHTEFTRYAVVQHLPAGAGLEGVEPALLDTLVLPPDWLREVPGRTVAALQLVMLETDITDPHAALAAAQRWFGGRTVVASLMGNGHSMAVTNFRLRPDGFERLLVLAPPGTSETRAGRISQRLLEIEIYRLMALRGLPVAKALAPVLAESEAALAAVTARLEARESSEAELLDQLIHVAARVERATAEHQYRFSATEAYDALVRQRLTELREKPIPGTQTIGEFMQRRLSPAIATVAATAQRLGSLSQRIERSSALLRTRVDIATETQNQQLLAKLTRGQELQLRLQSTVEGLSIAAISYYVVSLLLYGGKAAKAAGLPLNPEMAAGAAIPLVLWAVWKATRRIHRRLHMAN</sequence>
<organism evidence="1 2">
    <name type="scientific">Aquincola tertiaricarbonis</name>
    <dbReference type="NCBI Taxonomy" id="391953"/>
    <lineage>
        <taxon>Bacteria</taxon>
        <taxon>Pseudomonadati</taxon>
        <taxon>Pseudomonadota</taxon>
        <taxon>Betaproteobacteria</taxon>
        <taxon>Burkholderiales</taxon>
        <taxon>Sphaerotilaceae</taxon>
        <taxon>Aquincola</taxon>
    </lineage>
</organism>
<gene>
    <name evidence="1" type="ORF">MW290_10565</name>
</gene>
<dbReference type="EMBL" id="CP097635">
    <property type="protein sequence ID" value="URI06360.1"/>
    <property type="molecule type" value="Genomic_DNA"/>
</dbReference>
<accession>A0ABY4S2D9</accession>
<keyword evidence="2" id="KW-1185">Reference proteome</keyword>
<proteinExistence type="predicted"/>